<feature type="region of interest" description="Disordered" evidence="1">
    <location>
        <begin position="310"/>
        <end position="387"/>
    </location>
</feature>
<dbReference type="AlphaFoldDB" id="A0A315V5X5"/>
<keyword evidence="3" id="KW-1185">Reference proteome</keyword>
<dbReference type="EMBL" id="NHOQ01002284">
    <property type="protein sequence ID" value="PWA18768.1"/>
    <property type="molecule type" value="Genomic_DNA"/>
</dbReference>
<dbReference type="Proteomes" id="UP000250572">
    <property type="component" value="Unassembled WGS sequence"/>
</dbReference>
<evidence type="ECO:0000313" key="2">
    <source>
        <dbReference type="EMBL" id="PWA18768.1"/>
    </source>
</evidence>
<dbReference type="STRING" id="33528.ENSGAFP00000004396"/>
<accession>A0A315V5X5</accession>
<evidence type="ECO:0000313" key="3">
    <source>
        <dbReference type="Proteomes" id="UP000250572"/>
    </source>
</evidence>
<reference evidence="2 3" key="1">
    <citation type="journal article" date="2018" name="G3 (Bethesda)">
        <title>A High-Quality Reference Genome for the Invasive Mosquitofish Gambusia affinis Using a Chicago Library.</title>
        <authorList>
            <person name="Hoffberg S.L."/>
            <person name="Troendle N.J."/>
            <person name="Glenn T.C."/>
            <person name="Mahmud O."/>
            <person name="Louha S."/>
            <person name="Chalopin D."/>
            <person name="Bennetzen J.L."/>
            <person name="Mauricio R."/>
        </authorList>
    </citation>
    <scope>NUCLEOTIDE SEQUENCE [LARGE SCALE GENOMIC DNA]</scope>
    <source>
        <strain evidence="2">NE01/NJP1002.9</strain>
        <tissue evidence="2">Muscle</tissue>
    </source>
</reference>
<sequence length="387" mass="43660">MDFHLCPRRQDFGLKVWGNPIGQRIKLLKGGQRGLIFSPPGPVGPVETTSSAWFNMISLPCLLGPLCGFLFLSEMVPLSDVSIHSEKAHEFLSHSRPKRNAADPRWYRGNPDFQAYYRYYSSIGHTEGLYEIDKLRMLYQQMRYLEHAYGPNASYFQSKLGVPMIMCDPVTDKRCKYAAPPPPPPMKGVSKPINPTEAPPPLPLAPAISQADVLFLCNNKDPLCKPHIVYLPTGAVPVLCDPRYHPHCTPQKAPPPPLMVPKQPHYKKLPPPPPVLVKKSPPPAPIRVFKGMEYDCDPYWDPDCLIDNPPRPIKGKIMGPPPPPPPEEEEEEAVEEPAPPPLKEKKLSFQPYPYFHPKSYDPRDELYDPVRFQYPQPDDAADEPADE</sequence>
<evidence type="ECO:0008006" key="4">
    <source>
        <dbReference type="Google" id="ProtNLM"/>
    </source>
</evidence>
<organism evidence="2 3">
    <name type="scientific">Gambusia affinis</name>
    <name type="common">Western mosquitofish</name>
    <name type="synonym">Heterandria affinis</name>
    <dbReference type="NCBI Taxonomy" id="33528"/>
    <lineage>
        <taxon>Eukaryota</taxon>
        <taxon>Metazoa</taxon>
        <taxon>Chordata</taxon>
        <taxon>Craniata</taxon>
        <taxon>Vertebrata</taxon>
        <taxon>Euteleostomi</taxon>
        <taxon>Actinopterygii</taxon>
        <taxon>Neopterygii</taxon>
        <taxon>Teleostei</taxon>
        <taxon>Neoteleostei</taxon>
        <taxon>Acanthomorphata</taxon>
        <taxon>Ovalentaria</taxon>
        <taxon>Atherinomorphae</taxon>
        <taxon>Cyprinodontiformes</taxon>
        <taxon>Poeciliidae</taxon>
        <taxon>Poeciliinae</taxon>
        <taxon>Gambusia</taxon>
    </lineage>
</organism>
<protein>
    <recommendedName>
        <fullName evidence="4">Actinodin3</fullName>
    </recommendedName>
</protein>
<gene>
    <name evidence="2" type="ORF">CCH79_00005747</name>
</gene>
<feature type="compositionally biased region" description="Acidic residues" evidence="1">
    <location>
        <begin position="326"/>
        <end position="335"/>
    </location>
</feature>
<feature type="compositionally biased region" description="Basic and acidic residues" evidence="1">
    <location>
        <begin position="358"/>
        <end position="368"/>
    </location>
</feature>
<evidence type="ECO:0000256" key="1">
    <source>
        <dbReference type="SAM" id="MobiDB-lite"/>
    </source>
</evidence>
<name>A0A315V5X5_GAMAF</name>
<comment type="caution">
    <text evidence="2">The sequence shown here is derived from an EMBL/GenBank/DDBJ whole genome shotgun (WGS) entry which is preliminary data.</text>
</comment>
<proteinExistence type="predicted"/>
<feature type="region of interest" description="Disordered" evidence="1">
    <location>
        <begin position="252"/>
        <end position="277"/>
    </location>
</feature>